<accession>A0A0C2T6K0</accession>
<proteinExistence type="predicted"/>
<feature type="compositionally biased region" description="Basic and acidic residues" evidence="1">
    <location>
        <begin position="170"/>
        <end position="184"/>
    </location>
</feature>
<dbReference type="InParanoid" id="A0A0C2T6K0"/>
<evidence type="ECO:0000313" key="3">
    <source>
        <dbReference type="Proteomes" id="UP000054549"/>
    </source>
</evidence>
<reference evidence="2 3" key="1">
    <citation type="submission" date="2014-04" db="EMBL/GenBank/DDBJ databases">
        <title>Evolutionary Origins and Diversification of the Mycorrhizal Mutualists.</title>
        <authorList>
            <consortium name="DOE Joint Genome Institute"/>
            <consortium name="Mycorrhizal Genomics Consortium"/>
            <person name="Kohler A."/>
            <person name="Kuo A."/>
            <person name="Nagy L.G."/>
            <person name="Floudas D."/>
            <person name="Copeland A."/>
            <person name="Barry K.W."/>
            <person name="Cichocki N."/>
            <person name="Veneault-Fourrey C."/>
            <person name="LaButti K."/>
            <person name="Lindquist E.A."/>
            <person name="Lipzen A."/>
            <person name="Lundell T."/>
            <person name="Morin E."/>
            <person name="Murat C."/>
            <person name="Riley R."/>
            <person name="Ohm R."/>
            <person name="Sun H."/>
            <person name="Tunlid A."/>
            <person name="Henrissat B."/>
            <person name="Grigoriev I.V."/>
            <person name="Hibbett D.S."/>
            <person name="Martin F."/>
        </authorList>
    </citation>
    <scope>NUCLEOTIDE SEQUENCE [LARGE SCALE GENOMIC DNA]</scope>
    <source>
        <strain evidence="2 3">Koide BX008</strain>
    </source>
</reference>
<evidence type="ECO:0000313" key="2">
    <source>
        <dbReference type="EMBL" id="KIL62224.1"/>
    </source>
</evidence>
<protein>
    <submittedName>
        <fullName evidence="2">Uncharacterized protein</fullName>
    </submittedName>
</protein>
<dbReference type="HOGENOM" id="CLU_1467810_0_0_1"/>
<feature type="region of interest" description="Disordered" evidence="1">
    <location>
        <begin position="79"/>
        <end position="184"/>
    </location>
</feature>
<organism evidence="2 3">
    <name type="scientific">Amanita muscaria (strain Koide BX008)</name>
    <dbReference type="NCBI Taxonomy" id="946122"/>
    <lineage>
        <taxon>Eukaryota</taxon>
        <taxon>Fungi</taxon>
        <taxon>Dikarya</taxon>
        <taxon>Basidiomycota</taxon>
        <taxon>Agaricomycotina</taxon>
        <taxon>Agaricomycetes</taxon>
        <taxon>Agaricomycetidae</taxon>
        <taxon>Agaricales</taxon>
        <taxon>Pluteineae</taxon>
        <taxon>Amanitaceae</taxon>
        <taxon>Amanita</taxon>
    </lineage>
</organism>
<name>A0A0C2T6K0_AMAMK</name>
<sequence length="184" mass="20932">MCSTQPKKDNKSLGVALVEKEPSHILLSPKPLLPKKEELFPLELFHDMSSRFALSICHHAQTHPLELLMKKFALQDQGEHRSRPNACDQLPMRLSIERRLPTTTERPQHSRRVSTVPPTAGPSGQPRPTGPPPRGRRSRGARTRGQNYQRARPIRSLRGTRPHPLDGFYDADHYTEGYDDHVDD</sequence>
<gene>
    <name evidence="2" type="ORF">M378DRAFT_12938</name>
</gene>
<dbReference type="EMBL" id="KN818273">
    <property type="protein sequence ID" value="KIL62224.1"/>
    <property type="molecule type" value="Genomic_DNA"/>
</dbReference>
<dbReference type="Proteomes" id="UP000054549">
    <property type="component" value="Unassembled WGS sequence"/>
</dbReference>
<dbReference type="AlphaFoldDB" id="A0A0C2T6K0"/>
<feature type="compositionally biased region" description="Basic residues" evidence="1">
    <location>
        <begin position="152"/>
        <end position="161"/>
    </location>
</feature>
<keyword evidence="3" id="KW-1185">Reference proteome</keyword>
<evidence type="ECO:0000256" key="1">
    <source>
        <dbReference type="SAM" id="MobiDB-lite"/>
    </source>
</evidence>